<dbReference type="Proteomes" id="UP001501095">
    <property type="component" value="Unassembled WGS sequence"/>
</dbReference>
<dbReference type="InterPro" id="IPR010427">
    <property type="entry name" value="DUF1023"/>
</dbReference>
<feature type="transmembrane region" description="Helical" evidence="1">
    <location>
        <begin position="105"/>
        <end position="123"/>
    </location>
</feature>
<comment type="caution">
    <text evidence="3">The sequence shown here is derived from an EMBL/GenBank/DDBJ whole genome shotgun (WGS) entry which is preliminary data.</text>
</comment>
<feature type="domain" description="DUF1023" evidence="2">
    <location>
        <begin position="187"/>
        <end position="355"/>
    </location>
</feature>
<keyword evidence="1" id="KW-0472">Membrane</keyword>
<gene>
    <name evidence="3" type="ORF">GCM10010423_32900</name>
</gene>
<evidence type="ECO:0000313" key="3">
    <source>
        <dbReference type="EMBL" id="GAA2534128.1"/>
    </source>
</evidence>
<name>A0ABN3NSM6_9ACTN</name>
<sequence>MACRADAVDCAEKVRRCDDAVGRAAMVRRDDVVGCAAMVRRDDVVGCAEKVRRCDDAVGRAAKACLDDAVGPAAKACLDDAVGRAAKVRRDHKARRSRAGRWRRAVLAALVTAAVVFPLSAAVRPEIPAPAPAVLAPLDASTLDEAYAANRADAAEAARMAAAHHDRDRAAADRRLASPGRQLLAFDGRGSGRVTEVLGDLARADRVAVLVPGSDTGIDTYGRFHAAAAALHARLVRHTPGTRTAVVAWLGYETPGTVSTTVTTTGRADEAAPHLRALVRQLRAVAGRETHVALLCHSYGSVVCARAAPHLAVDDIALVGSPGTGAGSAASLHTRARVWAARGGDDWVENVPHLSADLFGTTVGFGTDPVSPAFGARVFAAGDGGHSDYFRPGSTSLTNLARIVLGETKAVTHD</sequence>
<dbReference type="Gene3D" id="3.40.50.1820">
    <property type="entry name" value="alpha/beta hydrolase"/>
    <property type="match status" value="1"/>
</dbReference>
<evidence type="ECO:0000256" key="1">
    <source>
        <dbReference type="SAM" id="Phobius"/>
    </source>
</evidence>
<keyword evidence="4" id="KW-1185">Reference proteome</keyword>
<evidence type="ECO:0000259" key="2">
    <source>
        <dbReference type="Pfam" id="PF06259"/>
    </source>
</evidence>
<dbReference type="SUPFAM" id="SSF53474">
    <property type="entry name" value="alpha/beta-Hydrolases"/>
    <property type="match status" value="1"/>
</dbReference>
<protein>
    <recommendedName>
        <fullName evidence="2">DUF1023 domain-containing protein</fullName>
    </recommendedName>
</protein>
<dbReference type="EMBL" id="BAAATM010000010">
    <property type="protein sequence ID" value="GAA2534128.1"/>
    <property type="molecule type" value="Genomic_DNA"/>
</dbReference>
<keyword evidence="1" id="KW-1133">Transmembrane helix</keyword>
<proteinExistence type="predicted"/>
<keyword evidence="1" id="KW-0812">Transmembrane</keyword>
<dbReference type="InterPro" id="IPR029058">
    <property type="entry name" value="AB_hydrolase_fold"/>
</dbReference>
<accession>A0ABN3NSM6</accession>
<dbReference type="Pfam" id="PF06259">
    <property type="entry name" value="Abhydrolase_8"/>
    <property type="match status" value="1"/>
</dbReference>
<reference evidence="3 4" key="1">
    <citation type="journal article" date="2019" name="Int. J. Syst. Evol. Microbiol.">
        <title>The Global Catalogue of Microorganisms (GCM) 10K type strain sequencing project: providing services to taxonomists for standard genome sequencing and annotation.</title>
        <authorList>
            <consortium name="The Broad Institute Genomics Platform"/>
            <consortium name="The Broad Institute Genome Sequencing Center for Infectious Disease"/>
            <person name="Wu L."/>
            <person name="Ma J."/>
        </authorList>
    </citation>
    <scope>NUCLEOTIDE SEQUENCE [LARGE SCALE GENOMIC DNA]</scope>
    <source>
        <strain evidence="3 4">JCM 6924</strain>
    </source>
</reference>
<organism evidence="3 4">
    <name type="scientific">Streptomyces levis</name>
    <dbReference type="NCBI Taxonomy" id="285566"/>
    <lineage>
        <taxon>Bacteria</taxon>
        <taxon>Bacillati</taxon>
        <taxon>Actinomycetota</taxon>
        <taxon>Actinomycetes</taxon>
        <taxon>Kitasatosporales</taxon>
        <taxon>Streptomycetaceae</taxon>
        <taxon>Streptomyces</taxon>
    </lineage>
</organism>
<evidence type="ECO:0000313" key="4">
    <source>
        <dbReference type="Proteomes" id="UP001501095"/>
    </source>
</evidence>